<feature type="transmembrane region" description="Helical" evidence="1">
    <location>
        <begin position="21"/>
        <end position="43"/>
    </location>
</feature>
<organism evidence="2 3">
    <name type="scientific">Paenibacillus pectinilyticus</name>
    <dbReference type="NCBI Taxonomy" id="512399"/>
    <lineage>
        <taxon>Bacteria</taxon>
        <taxon>Bacillati</taxon>
        <taxon>Bacillota</taxon>
        <taxon>Bacilli</taxon>
        <taxon>Bacillales</taxon>
        <taxon>Paenibacillaceae</taxon>
        <taxon>Paenibacillus</taxon>
    </lineage>
</organism>
<dbReference type="Proteomes" id="UP000093309">
    <property type="component" value="Unassembled WGS sequence"/>
</dbReference>
<gene>
    <name evidence="2" type="ORF">A8709_02555</name>
</gene>
<feature type="transmembrane region" description="Helical" evidence="1">
    <location>
        <begin position="154"/>
        <end position="176"/>
    </location>
</feature>
<dbReference type="RefSeq" id="WP_065851102.1">
    <property type="nucleotide sequence ID" value="NZ_LYPC01000011.1"/>
</dbReference>
<feature type="transmembrane region" description="Helical" evidence="1">
    <location>
        <begin position="69"/>
        <end position="91"/>
    </location>
</feature>
<evidence type="ECO:0000313" key="3">
    <source>
        <dbReference type="Proteomes" id="UP000093309"/>
    </source>
</evidence>
<dbReference type="OrthoDB" id="8613028at2"/>
<sequence length="264" mass="28976">MPNLAKLMQNEFIKIFTKIGSWVMIAFVPILTIAAGLLCQYVNQAELQVNNVWEFMDLGLSARPNLMDIVTLFTIIVAAGIVASEFSGGTIKLLLIRPFNRSTILLSKYLTVLLYGLGLTILLLLTAYLTGGILFGFDGASALHAGSSFSNASYVWKAVGYSGIQLIIMVTLAFMFSSVLRTSSIAIGISLFLLLTGGQLAYILKKFEWSKFLIFANTNLLTYIDGQPLMDGMSLSFSLIMLACYELLFLGLAWLVFAKRDVSI</sequence>
<evidence type="ECO:0000313" key="2">
    <source>
        <dbReference type="EMBL" id="OCT16330.1"/>
    </source>
</evidence>
<evidence type="ECO:0000256" key="1">
    <source>
        <dbReference type="SAM" id="Phobius"/>
    </source>
</evidence>
<dbReference type="Pfam" id="PF12730">
    <property type="entry name" value="ABC2_membrane_4"/>
    <property type="match status" value="1"/>
</dbReference>
<dbReference type="PANTHER" id="PTHR37305:SF1">
    <property type="entry name" value="MEMBRANE PROTEIN"/>
    <property type="match status" value="1"/>
</dbReference>
<feature type="transmembrane region" description="Helical" evidence="1">
    <location>
        <begin position="183"/>
        <end position="204"/>
    </location>
</feature>
<feature type="transmembrane region" description="Helical" evidence="1">
    <location>
        <begin position="235"/>
        <end position="257"/>
    </location>
</feature>
<keyword evidence="1" id="KW-1133">Transmembrane helix</keyword>
<comment type="caution">
    <text evidence="2">The sequence shown here is derived from an EMBL/GenBank/DDBJ whole genome shotgun (WGS) entry which is preliminary data.</text>
</comment>
<accession>A0A1C1A6Z3</accession>
<proteinExistence type="predicted"/>
<dbReference type="STRING" id="512399.A8709_02555"/>
<keyword evidence="1" id="KW-0472">Membrane</keyword>
<dbReference type="PANTHER" id="PTHR37305">
    <property type="entry name" value="INTEGRAL MEMBRANE PROTEIN-RELATED"/>
    <property type="match status" value="1"/>
</dbReference>
<protein>
    <recommendedName>
        <fullName evidence="4">ABC transporter permease</fullName>
    </recommendedName>
</protein>
<reference evidence="3" key="1">
    <citation type="submission" date="2016-05" db="EMBL/GenBank/DDBJ databases">
        <title>Paenibacillus oryzae. sp. nov., isolated from the rice root.</title>
        <authorList>
            <person name="Zhang J."/>
            <person name="Zhang X."/>
        </authorList>
    </citation>
    <scope>NUCLEOTIDE SEQUENCE [LARGE SCALE GENOMIC DNA]</scope>
    <source>
        <strain evidence="3">KCTC13222</strain>
    </source>
</reference>
<name>A0A1C1A6Z3_9BACL</name>
<feature type="transmembrane region" description="Helical" evidence="1">
    <location>
        <begin position="112"/>
        <end position="134"/>
    </location>
</feature>
<keyword evidence="3" id="KW-1185">Reference proteome</keyword>
<evidence type="ECO:0008006" key="4">
    <source>
        <dbReference type="Google" id="ProtNLM"/>
    </source>
</evidence>
<keyword evidence="1" id="KW-0812">Transmembrane</keyword>
<dbReference type="EMBL" id="LYPC01000011">
    <property type="protein sequence ID" value="OCT16330.1"/>
    <property type="molecule type" value="Genomic_DNA"/>
</dbReference>
<dbReference type="AlphaFoldDB" id="A0A1C1A6Z3"/>